<evidence type="ECO:0000256" key="4">
    <source>
        <dbReference type="ARBA" id="ARBA00022989"/>
    </source>
</evidence>
<feature type="transmembrane region" description="Helical" evidence="7">
    <location>
        <begin position="399"/>
        <end position="422"/>
    </location>
</feature>
<dbReference type="InterPro" id="IPR000731">
    <property type="entry name" value="SSD"/>
</dbReference>
<dbReference type="Proteomes" id="UP001634394">
    <property type="component" value="Unassembled WGS sequence"/>
</dbReference>
<comment type="subcellular location">
    <subcellularLocation>
        <location evidence="1">Membrane</location>
        <topology evidence="1">Multi-pass membrane protein</topology>
    </subcellularLocation>
</comment>
<gene>
    <name evidence="9" type="ORF">ACJMK2_039092</name>
</gene>
<feature type="transmembrane region" description="Helical" evidence="7">
    <location>
        <begin position="264"/>
        <end position="283"/>
    </location>
</feature>
<keyword evidence="5 7" id="KW-0472">Membrane</keyword>
<accession>A0ABD3WAY3</accession>
<keyword evidence="10" id="KW-1185">Reference proteome</keyword>
<dbReference type="InterPro" id="IPR003392">
    <property type="entry name" value="PTHD_SSD"/>
</dbReference>
<feature type="transmembrane region" description="Helical" evidence="7">
    <location>
        <begin position="322"/>
        <end position="348"/>
    </location>
</feature>
<evidence type="ECO:0000256" key="7">
    <source>
        <dbReference type="SAM" id="Phobius"/>
    </source>
</evidence>
<feature type="transmembrane region" description="Helical" evidence="7">
    <location>
        <begin position="712"/>
        <end position="732"/>
    </location>
</feature>
<sequence length="931" mass="103751">MSCTACYLRAESKIGGAFASYGRFLARHPWKFIIGCVLVNGLLGIGMIRLKSETDTATVYTPMNSQAQQDSEKVRTLFPDMSGISFSQLQLADEGLEADVIVRAPSGNVMDNTVLEEVKQLYNYIVSINVDYDGENVSVSNICARDIRGCAVGGDFFFSPEFIVAVNNGNVTYPVFNHPKTGMIFYQSRVGDVRVNGTILTSAGMLSLRFYFRTDGDKYKQMYKIWKDEFISKMKSFFSKHIEIAFSHSDSLGDELSNTISGDITLFSITFTIMITYACVATLTAKWDCVGQRSLLGYPGVIAAGMSIISSFGLVSACGVKFVSIVGVMPFLIIGIGVDDMFILLSGLSDAQEKETVEEKIAETMRKSGVAITITSLTDLLAFIAGATSIFLGVRNFCIYTGTAVLFCYLNQTTLFVACLTLHEKRVAARRHFIACIKVISKDKAIEAKRSKGNILCCTGSPPRSRKDVESFLDKLPGWLLPKIVLNLPMKIIILFLFAVYLAASIYGITILKQGLELKHLVSESSYYYKFRDWSDTHFQTITPISFVISSTITYSDVGNQNKIRVLLDNIKKDNEIQNSTEINWLSAYQRSTFYDNSSETGFVSNLKNRFLKSSLFKRFENDVAFDDSNTTISASRYYVFSVDQKSTMAQGNLMLRMRNAASQSSLPVFAFAPSFIYFEQYVEILPQTLQTVGIAIAVVFFVTVLFMPHPVLLIFLTITVAMIMVGIFGFLDYFGLTLSSITMVHIVMSVGFSVDFTAHICHGYMISTGDTRNERVRSTLVRSGSPIFHGATSSLLGVIILLKTSSYIFMSFFKIMLLVIIFGIAHAVLFLPVIFSFIGPHQKSSRGIKVTDVIKDSEMTFQQPLGDIEKSERVHEEQNCVNCQNSKMYNACQNEAFCDEIIKQGDGAGNMVLEQDTMEIRYKRNWEGKN</sequence>
<dbReference type="InterPro" id="IPR001036">
    <property type="entry name" value="Acrflvin-R"/>
</dbReference>
<feature type="domain" description="SSD" evidence="8">
    <location>
        <begin position="263"/>
        <end position="422"/>
    </location>
</feature>
<evidence type="ECO:0000259" key="8">
    <source>
        <dbReference type="PROSITE" id="PS50156"/>
    </source>
</evidence>
<dbReference type="Pfam" id="PF02460">
    <property type="entry name" value="Patched"/>
    <property type="match status" value="1"/>
</dbReference>
<evidence type="ECO:0000313" key="10">
    <source>
        <dbReference type="Proteomes" id="UP001634394"/>
    </source>
</evidence>
<comment type="caution">
    <text evidence="9">The sequence shown here is derived from an EMBL/GenBank/DDBJ whole genome shotgun (WGS) entry which is preliminary data.</text>
</comment>
<dbReference type="EMBL" id="JBJQND010000007">
    <property type="protein sequence ID" value="KAL3871071.1"/>
    <property type="molecule type" value="Genomic_DNA"/>
</dbReference>
<reference evidence="9 10" key="1">
    <citation type="submission" date="2024-11" db="EMBL/GenBank/DDBJ databases">
        <title>Chromosome-level genome assembly of the freshwater bivalve Anodonta woodiana.</title>
        <authorList>
            <person name="Chen X."/>
        </authorList>
    </citation>
    <scope>NUCLEOTIDE SEQUENCE [LARGE SCALE GENOMIC DNA]</scope>
    <source>
        <strain evidence="9">MN2024</strain>
        <tissue evidence="9">Gills</tissue>
    </source>
</reference>
<proteinExistence type="inferred from homology"/>
<dbReference type="PANTHER" id="PTHR10796:SF92">
    <property type="entry name" value="PATCHED-RELATED, ISOFORM A"/>
    <property type="match status" value="1"/>
</dbReference>
<dbReference type="SUPFAM" id="SSF82866">
    <property type="entry name" value="Multidrug efflux transporter AcrB transmembrane domain"/>
    <property type="match status" value="2"/>
</dbReference>
<evidence type="ECO:0000256" key="1">
    <source>
        <dbReference type="ARBA" id="ARBA00004141"/>
    </source>
</evidence>
<protein>
    <recommendedName>
        <fullName evidence="8">SSD domain-containing protein</fullName>
    </recommendedName>
</protein>
<dbReference type="GO" id="GO:0016020">
    <property type="term" value="C:membrane"/>
    <property type="evidence" value="ECO:0007669"/>
    <property type="project" value="UniProtKB-SubCell"/>
</dbReference>
<comment type="similarity">
    <text evidence="2">Belongs to the patched family.</text>
</comment>
<feature type="transmembrane region" description="Helical" evidence="7">
    <location>
        <begin position="788"/>
        <end position="810"/>
    </location>
</feature>
<dbReference type="InterPro" id="IPR051697">
    <property type="entry name" value="Patched_domain-protein"/>
</dbReference>
<keyword evidence="3 7" id="KW-0812">Transmembrane</keyword>
<dbReference type="PROSITE" id="PS50156">
    <property type="entry name" value="SSD"/>
    <property type="match status" value="1"/>
</dbReference>
<dbReference type="Gene3D" id="1.20.1640.10">
    <property type="entry name" value="Multidrug efflux transporter AcrB transmembrane domain"/>
    <property type="match status" value="2"/>
</dbReference>
<evidence type="ECO:0000256" key="5">
    <source>
        <dbReference type="ARBA" id="ARBA00023136"/>
    </source>
</evidence>
<evidence type="ECO:0000256" key="3">
    <source>
        <dbReference type="ARBA" id="ARBA00022692"/>
    </source>
</evidence>
<keyword evidence="6" id="KW-0325">Glycoprotein</keyword>
<feature type="transmembrane region" description="Helical" evidence="7">
    <location>
        <begin position="193"/>
        <end position="212"/>
    </location>
</feature>
<feature type="transmembrane region" description="Helical" evidence="7">
    <location>
        <begin position="369"/>
        <end position="393"/>
    </location>
</feature>
<dbReference type="AlphaFoldDB" id="A0ABD3WAY3"/>
<evidence type="ECO:0000256" key="6">
    <source>
        <dbReference type="ARBA" id="ARBA00023180"/>
    </source>
</evidence>
<dbReference type="PANTHER" id="PTHR10796">
    <property type="entry name" value="PATCHED-RELATED"/>
    <property type="match status" value="1"/>
</dbReference>
<evidence type="ECO:0000313" key="9">
    <source>
        <dbReference type="EMBL" id="KAL3871071.1"/>
    </source>
</evidence>
<name>A0ABD3WAY3_SINWO</name>
<feature type="transmembrane region" description="Helical" evidence="7">
    <location>
        <begin position="816"/>
        <end position="840"/>
    </location>
</feature>
<dbReference type="PRINTS" id="PR00702">
    <property type="entry name" value="ACRIFLAVINRP"/>
</dbReference>
<feature type="transmembrane region" description="Helical" evidence="7">
    <location>
        <begin position="685"/>
        <end position="707"/>
    </location>
</feature>
<feature type="transmembrane region" description="Helical" evidence="7">
    <location>
        <begin position="492"/>
        <end position="512"/>
    </location>
</feature>
<evidence type="ECO:0000256" key="2">
    <source>
        <dbReference type="ARBA" id="ARBA00005585"/>
    </source>
</evidence>
<feature type="transmembrane region" description="Helical" evidence="7">
    <location>
        <begin position="744"/>
        <end position="767"/>
    </location>
</feature>
<feature type="transmembrane region" description="Helical" evidence="7">
    <location>
        <begin position="295"/>
        <end position="316"/>
    </location>
</feature>
<keyword evidence="4 7" id="KW-1133">Transmembrane helix</keyword>
<organism evidence="9 10">
    <name type="scientific">Sinanodonta woodiana</name>
    <name type="common">Chinese pond mussel</name>
    <name type="synonym">Anodonta woodiana</name>
    <dbReference type="NCBI Taxonomy" id="1069815"/>
    <lineage>
        <taxon>Eukaryota</taxon>
        <taxon>Metazoa</taxon>
        <taxon>Spiralia</taxon>
        <taxon>Lophotrochozoa</taxon>
        <taxon>Mollusca</taxon>
        <taxon>Bivalvia</taxon>
        <taxon>Autobranchia</taxon>
        <taxon>Heteroconchia</taxon>
        <taxon>Palaeoheterodonta</taxon>
        <taxon>Unionida</taxon>
        <taxon>Unionoidea</taxon>
        <taxon>Unionidae</taxon>
        <taxon>Unioninae</taxon>
        <taxon>Sinanodonta</taxon>
    </lineage>
</organism>